<keyword evidence="4 9" id="KW-0812">Transmembrane</keyword>
<keyword evidence="11" id="KW-1185">Reference proteome</keyword>
<comment type="caution">
    <text evidence="10">The sequence shown here is derived from an EMBL/GenBank/DDBJ whole genome shotgun (WGS) entry which is preliminary data.</text>
</comment>
<gene>
    <name evidence="10" type="ORF">KGF56_002271</name>
</gene>
<evidence type="ECO:0000313" key="11">
    <source>
        <dbReference type="Proteomes" id="UP001202479"/>
    </source>
</evidence>
<dbReference type="GO" id="GO:0030150">
    <property type="term" value="P:protein import into mitochondrial matrix"/>
    <property type="evidence" value="ECO:0007669"/>
    <property type="project" value="UniProtKB-UniRule"/>
</dbReference>
<dbReference type="PANTHER" id="PTHR13032:SF6">
    <property type="entry name" value="MITOCHONDRIAL IMPORT INNER MEMBRANE TRANSLOCASE SUBUNIT TIM21"/>
    <property type="match status" value="1"/>
</dbReference>
<dbReference type="InterPro" id="IPR038552">
    <property type="entry name" value="Tim21_IMS_sf"/>
</dbReference>
<keyword evidence="9" id="KW-0999">Mitochondrion inner membrane</keyword>
<evidence type="ECO:0000256" key="4">
    <source>
        <dbReference type="ARBA" id="ARBA00022692"/>
    </source>
</evidence>
<keyword evidence="8 9" id="KW-0472">Membrane</keyword>
<keyword evidence="9" id="KW-0653">Protein transport</keyword>
<dbReference type="PANTHER" id="PTHR13032">
    <property type="entry name" value="MITOCHONDRIAL IMPORT INNER MEMBRANE TRANSLOCASE SUBUNIT TIM21"/>
    <property type="match status" value="1"/>
</dbReference>
<comment type="subunit">
    <text evidence="9">Component of the TIM23 complex.</text>
</comment>
<dbReference type="Pfam" id="PF08294">
    <property type="entry name" value="TIM21"/>
    <property type="match status" value="1"/>
</dbReference>
<evidence type="ECO:0000313" key="10">
    <source>
        <dbReference type="EMBL" id="KAI3404942.2"/>
    </source>
</evidence>
<comment type="function">
    <text evidence="9">Essential component of the TIM23 complex, a complex that mediates the translocation of transit peptide-containing proteins across the mitochondrial inner membrane.</text>
</comment>
<comment type="similarity">
    <text evidence="2 9">Belongs to the TIM21 family.</text>
</comment>
<organism evidence="10 11">
    <name type="scientific">Candida oxycetoniae</name>
    <dbReference type="NCBI Taxonomy" id="497107"/>
    <lineage>
        <taxon>Eukaryota</taxon>
        <taxon>Fungi</taxon>
        <taxon>Dikarya</taxon>
        <taxon>Ascomycota</taxon>
        <taxon>Saccharomycotina</taxon>
        <taxon>Pichiomycetes</taxon>
        <taxon>Debaryomycetaceae</taxon>
        <taxon>Candida/Lodderomyces clade</taxon>
        <taxon>Candida</taxon>
    </lineage>
</organism>
<evidence type="ECO:0000256" key="2">
    <source>
        <dbReference type="ARBA" id="ARBA00010867"/>
    </source>
</evidence>
<comment type="subcellular location">
    <subcellularLocation>
        <location evidence="9">Mitochondrion inner membrane</location>
        <topology evidence="9">Single-pass membrane protein</topology>
    </subcellularLocation>
    <subcellularLocation>
        <location evidence="1">Mitochondrion membrane</location>
        <topology evidence="1">Single-pass membrane protein</topology>
    </subcellularLocation>
</comment>
<evidence type="ECO:0000256" key="6">
    <source>
        <dbReference type="ARBA" id="ARBA00022989"/>
    </source>
</evidence>
<keyword evidence="5" id="KW-0809">Transit peptide</keyword>
<evidence type="ECO:0000256" key="7">
    <source>
        <dbReference type="ARBA" id="ARBA00023128"/>
    </source>
</evidence>
<protein>
    <recommendedName>
        <fullName evidence="3 9">Mitochondrial import inner membrane translocase subunit Tim21</fullName>
    </recommendedName>
</protein>
<evidence type="ECO:0000256" key="3">
    <source>
        <dbReference type="ARBA" id="ARBA00020726"/>
    </source>
</evidence>
<dbReference type="EMBL" id="JAHUZD010000072">
    <property type="protein sequence ID" value="KAI3404942.2"/>
    <property type="molecule type" value="Genomic_DNA"/>
</dbReference>
<keyword evidence="9" id="KW-0811">Translocation</keyword>
<keyword evidence="6 9" id="KW-1133">Transmembrane helix</keyword>
<proteinExistence type="inferred from homology"/>
<feature type="transmembrane region" description="Helical" evidence="9">
    <location>
        <begin position="91"/>
        <end position="116"/>
    </location>
</feature>
<evidence type="ECO:0000256" key="9">
    <source>
        <dbReference type="RuleBase" id="RU367142"/>
    </source>
</evidence>
<keyword evidence="7 9" id="KW-0496">Mitochondrion</keyword>
<dbReference type="Proteomes" id="UP001202479">
    <property type="component" value="Unassembled WGS sequence"/>
</dbReference>
<dbReference type="AlphaFoldDB" id="A0AAI9SXR4"/>
<dbReference type="GeneID" id="73379888"/>
<evidence type="ECO:0000256" key="8">
    <source>
        <dbReference type="ARBA" id="ARBA00023136"/>
    </source>
</evidence>
<evidence type="ECO:0000256" key="1">
    <source>
        <dbReference type="ARBA" id="ARBA00004304"/>
    </source>
</evidence>
<dbReference type="Gene3D" id="3.10.450.320">
    <property type="entry name" value="Mitochondrial import inner membrane translocase subunit Tim21"/>
    <property type="match status" value="1"/>
</dbReference>
<reference evidence="10" key="1">
    <citation type="journal article" date="2022" name="DNA Res.">
        <title>Genome analysis of five recently described species of the CUG-Ser clade uncovers Candida theae as a new hybrid lineage with pathogenic potential in the Candida parapsilosis species complex.</title>
        <authorList>
            <person name="Mixao V."/>
            <person name="Del Olmo V."/>
            <person name="Hegedusova E."/>
            <person name="Saus E."/>
            <person name="Pryszcz L."/>
            <person name="Cillingova A."/>
            <person name="Nosek J."/>
            <person name="Gabaldon T."/>
        </authorList>
    </citation>
    <scope>NUCLEOTIDE SEQUENCE</scope>
    <source>
        <strain evidence="10">CBS 10844</strain>
    </source>
</reference>
<accession>A0AAI9SXR4</accession>
<sequence>MNLLRINKYSNLCTPISHSLKVNQLILPAQIITRSYVIGNKSQQTFTSSFQIAKKFQLLKYSTTTSPPPPPPPSHDKNYKGKIILNRISRAFTFSLSVALVIAASGIALLVLYLIITELFFPTGDTTTFNKAVNLIQKNTEAQKVLNFPAGERLKAYGFVAADKWVRNRPVQSVKRKGDDGKDHLYMKFKVETSTGNYGVVTLEQIDNSLWSTKFKYIALDVPGRKTVYIIAPPRPKIAPSIGKGTGFLGLNWGPKKD</sequence>
<dbReference type="GO" id="GO:0005744">
    <property type="term" value="C:TIM23 mitochondrial import inner membrane translocase complex"/>
    <property type="evidence" value="ECO:0007669"/>
    <property type="project" value="UniProtKB-UniRule"/>
</dbReference>
<evidence type="ECO:0000256" key="5">
    <source>
        <dbReference type="ARBA" id="ARBA00022946"/>
    </source>
</evidence>
<dbReference type="InterPro" id="IPR013261">
    <property type="entry name" value="Tim21"/>
</dbReference>
<dbReference type="RefSeq" id="XP_049180687.1">
    <property type="nucleotide sequence ID" value="XM_049323481.1"/>
</dbReference>
<name>A0AAI9SXR4_9ASCO</name>
<keyword evidence="9" id="KW-0813">Transport</keyword>